<name>A0ABR2QCH6_9ROSI</name>
<dbReference type="Proteomes" id="UP001396334">
    <property type="component" value="Unassembled WGS sequence"/>
</dbReference>
<accession>A0ABR2QCH6</accession>
<evidence type="ECO:0000256" key="1">
    <source>
        <dbReference type="SAM" id="Phobius"/>
    </source>
</evidence>
<feature type="transmembrane region" description="Helical" evidence="1">
    <location>
        <begin position="157"/>
        <end position="178"/>
    </location>
</feature>
<protein>
    <submittedName>
        <fullName evidence="2">Uncharacterized protein</fullName>
    </submittedName>
</protein>
<evidence type="ECO:0000313" key="3">
    <source>
        <dbReference type="Proteomes" id="UP001396334"/>
    </source>
</evidence>
<keyword evidence="3" id="KW-1185">Reference proteome</keyword>
<feature type="transmembrane region" description="Helical" evidence="1">
    <location>
        <begin position="27"/>
        <end position="46"/>
    </location>
</feature>
<keyword evidence="1" id="KW-0812">Transmembrane</keyword>
<keyword evidence="1" id="KW-1133">Transmembrane helix</keyword>
<feature type="transmembrane region" description="Helical" evidence="1">
    <location>
        <begin position="133"/>
        <end position="151"/>
    </location>
</feature>
<proteinExistence type="predicted"/>
<sequence length="201" mass="22848">MRLRVIWGTIRPSYLQLLVGQNGEEDVMRSLLMFVRFLVVLWVITVKLGRNWLRRDTPITSGSVGHEASIWCRLTMGLVKMAYGRYSRAACLVWSVGDGFQDDIWILDLGPLLPTVPINDLCRVADFAFIDEWCGAGLVYICCLMIIPRLLHPFRALFLLTPQSMLIGSLIPTGNFLLRVIADWKFLNNCYTVIWKLPGAS</sequence>
<reference evidence="2 3" key="1">
    <citation type="journal article" date="2024" name="G3 (Bethesda)">
        <title>Genome assembly of Hibiscus sabdariffa L. provides insights into metabolisms of medicinal natural products.</title>
        <authorList>
            <person name="Kim T."/>
        </authorList>
    </citation>
    <scope>NUCLEOTIDE SEQUENCE [LARGE SCALE GENOMIC DNA]</scope>
    <source>
        <strain evidence="2">TK-2024</strain>
        <tissue evidence="2">Old leaves</tissue>
    </source>
</reference>
<gene>
    <name evidence="2" type="ORF">V6N11_083771</name>
</gene>
<comment type="caution">
    <text evidence="2">The sequence shown here is derived from an EMBL/GenBank/DDBJ whole genome shotgun (WGS) entry which is preliminary data.</text>
</comment>
<evidence type="ECO:0000313" key="2">
    <source>
        <dbReference type="EMBL" id="KAK8998380.1"/>
    </source>
</evidence>
<organism evidence="2 3">
    <name type="scientific">Hibiscus sabdariffa</name>
    <name type="common">roselle</name>
    <dbReference type="NCBI Taxonomy" id="183260"/>
    <lineage>
        <taxon>Eukaryota</taxon>
        <taxon>Viridiplantae</taxon>
        <taxon>Streptophyta</taxon>
        <taxon>Embryophyta</taxon>
        <taxon>Tracheophyta</taxon>
        <taxon>Spermatophyta</taxon>
        <taxon>Magnoliopsida</taxon>
        <taxon>eudicotyledons</taxon>
        <taxon>Gunneridae</taxon>
        <taxon>Pentapetalae</taxon>
        <taxon>rosids</taxon>
        <taxon>malvids</taxon>
        <taxon>Malvales</taxon>
        <taxon>Malvaceae</taxon>
        <taxon>Malvoideae</taxon>
        <taxon>Hibiscus</taxon>
    </lineage>
</organism>
<keyword evidence="1" id="KW-0472">Membrane</keyword>
<dbReference type="EMBL" id="JBBPBN010000041">
    <property type="protein sequence ID" value="KAK8998380.1"/>
    <property type="molecule type" value="Genomic_DNA"/>
</dbReference>